<protein>
    <submittedName>
        <fullName evidence="2">Uncharacterized protein LOC108672333</fullName>
    </submittedName>
</protein>
<proteinExistence type="predicted"/>
<sequence length="372" mass="41977">MLMMEIQKSKKDPMPLMITEKDALFKHSFGSNNDKNIYDEGKPKSIFLEVTHGKVNNTDVFEKDSMKENEAFHGYDSLKKNESKQKSSEENTVYETKSQERIAVIFRGDDNADKHSHISDKSLELDHLNDISAVDKVKPGIFRTFFGKVNEKLQKTSPQLDCIETKQPNIFNDGKLELKKSATEEKVTTGAGVTSRPRQRVSLVNFSCLTKDRIFVGASDLTKGARGAMREFCRKTTAQGFSHIVEPRSTWLVRTFWGIATFAWWVLLYNTITALRKGVGIRVRGSAPSEQALGSESAVQRPPNRRWDQRPRFSALRTGVGISVRGSAPSEQALGSASAVQRPPNRRWDQRPRFCAVINWSAYSCMFSAPFN</sequence>
<organism evidence="1 2">
    <name type="scientific">Hyalella azteca</name>
    <name type="common">Amphipod</name>
    <dbReference type="NCBI Taxonomy" id="294128"/>
    <lineage>
        <taxon>Eukaryota</taxon>
        <taxon>Metazoa</taxon>
        <taxon>Ecdysozoa</taxon>
        <taxon>Arthropoda</taxon>
        <taxon>Crustacea</taxon>
        <taxon>Multicrustacea</taxon>
        <taxon>Malacostraca</taxon>
        <taxon>Eumalacostraca</taxon>
        <taxon>Peracarida</taxon>
        <taxon>Amphipoda</taxon>
        <taxon>Senticaudata</taxon>
        <taxon>Talitrida</taxon>
        <taxon>Talitroidea</taxon>
        <taxon>Hyalellidae</taxon>
        <taxon>Hyalella</taxon>
    </lineage>
</organism>
<name>A0A8B7NP69_HYAAZ</name>
<keyword evidence="1" id="KW-1185">Reference proteome</keyword>
<accession>A0A8B7NP69</accession>
<dbReference type="OrthoDB" id="6381924at2759"/>
<reference evidence="2" key="1">
    <citation type="submission" date="2025-08" db="UniProtKB">
        <authorList>
            <consortium name="RefSeq"/>
        </authorList>
    </citation>
    <scope>IDENTIFICATION</scope>
    <source>
        <tissue evidence="2">Whole organism</tissue>
    </source>
</reference>
<evidence type="ECO:0000313" key="1">
    <source>
        <dbReference type="Proteomes" id="UP000694843"/>
    </source>
</evidence>
<dbReference type="RefSeq" id="XP_018015465.2">
    <property type="nucleotide sequence ID" value="XM_018159976.2"/>
</dbReference>
<dbReference type="GeneID" id="108672333"/>
<gene>
    <name evidence="2" type="primary">LOC108672333</name>
</gene>
<dbReference type="AlphaFoldDB" id="A0A8B7NP69"/>
<dbReference type="Proteomes" id="UP000694843">
    <property type="component" value="Unplaced"/>
</dbReference>
<evidence type="ECO:0000313" key="2">
    <source>
        <dbReference type="RefSeq" id="XP_018015465.2"/>
    </source>
</evidence>
<dbReference type="KEGG" id="hazt:108672333"/>